<dbReference type="EMBL" id="VFOR01000002">
    <property type="protein sequence ID" value="TQL57873.1"/>
    <property type="molecule type" value="Genomic_DNA"/>
</dbReference>
<evidence type="ECO:0000313" key="2">
    <source>
        <dbReference type="EMBL" id="TQL57873.1"/>
    </source>
</evidence>
<evidence type="ECO:0000256" key="1">
    <source>
        <dbReference type="SAM" id="Phobius"/>
    </source>
</evidence>
<proteinExistence type="predicted"/>
<dbReference type="GO" id="GO:0008324">
    <property type="term" value="F:monoatomic cation transmembrane transporter activity"/>
    <property type="evidence" value="ECO:0007669"/>
    <property type="project" value="InterPro"/>
</dbReference>
<accession>A0A542ZC00</accession>
<keyword evidence="1" id="KW-0472">Membrane</keyword>
<keyword evidence="1" id="KW-0812">Transmembrane</keyword>
<name>A0A542ZC00_9ACTN</name>
<dbReference type="OrthoDB" id="3837866at2"/>
<dbReference type="Proteomes" id="UP000316196">
    <property type="component" value="Unassembled WGS sequence"/>
</dbReference>
<organism evidence="2 3">
    <name type="scientific">Propioniferax innocua</name>
    <dbReference type="NCBI Taxonomy" id="1753"/>
    <lineage>
        <taxon>Bacteria</taxon>
        <taxon>Bacillati</taxon>
        <taxon>Actinomycetota</taxon>
        <taxon>Actinomycetes</taxon>
        <taxon>Propionibacteriales</taxon>
        <taxon>Propionibacteriaceae</taxon>
        <taxon>Propioniferax</taxon>
    </lineage>
</organism>
<dbReference type="InterPro" id="IPR002758">
    <property type="entry name" value="Cation_antiport_E"/>
</dbReference>
<sequence length="120" mass="13368">MNFLHRTWYWLSLVVYLVVQILSGSFRNLGQTLRRTDRAMILQMPLRARTDMEVFLISSLIAATPDSFVVGTAAAMPGSPRGDQPATLFVHLVGLESRVEAVAHLHDLEARVLRATRGHG</sequence>
<evidence type="ECO:0000313" key="3">
    <source>
        <dbReference type="Proteomes" id="UP000316196"/>
    </source>
</evidence>
<protein>
    <submittedName>
        <fullName evidence="2">Na+/H+ ion antiporter subunit</fullName>
    </submittedName>
</protein>
<reference evidence="2 3" key="1">
    <citation type="submission" date="2019-06" db="EMBL/GenBank/DDBJ databases">
        <title>Sequencing the genomes of 1000 actinobacteria strains.</title>
        <authorList>
            <person name="Klenk H.-P."/>
        </authorList>
    </citation>
    <scope>NUCLEOTIDE SEQUENCE [LARGE SCALE GENOMIC DNA]</scope>
    <source>
        <strain evidence="2 3">DSM 8251</strain>
    </source>
</reference>
<dbReference type="RefSeq" id="WP_142093694.1">
    <property type="nucleotide sequence ID" value="NZ_BAAAMD010000004.1"/>
</dbReference>
<comment type="caution">
    <text evidence="2">The sequence shown here is derived from an EMBL/GenBank/DDBJ whole genome shotgun (WGS) entry which is preliminary data.</text>
</comment>
<keyword evidence="1" id="KW-1133">Transmembrane helix</keyword>
<dbReference type="Pfam" id="PF01899">
    <property type="entry name" value="MNHE"/>
    <property type="match status" value="1"/>
</dbReference>
<keyword evidence="3" id="KW-1185">Reference proteome</keyword>
<dbReference type="AlphaFoldDB" id="A0A542ZC00"/>
<feature type="transmembrane region" description="Helical" evidence="1">
    <location>
        <begin position="6"/>
        <end position="26"/>
    </location>
</feature>
<dbReference type="GO" id="GO:0016020">
    <property type="term" value="C:membrane"/>
    <property type="evidence" value="ECO:0007669"/>
    <property type="project" value="InterPro"/>
</dbReference>
<gene>
    <name evidence="2" type="ORF">FB460_1718</name>
</gene>